<feature type="region of interest" description="Disordered" evidence="1">
    <location>
        <begin position="390"/>
        <end position="413"/>
    </location>
</feature>
<feature type="compositionally biased region" description="Low complexity" evidence="1">
    <location>
        <begin position="392"/>
        <end position="406"/>
    </location>
</feature>
<evidence type="ECO:0000313" key="2">
    <source>
        <dbReference type="EMBL" id="QWT49856.1"/>
    </source>
</evidence>
<organism evidence="2 3">
    <name type="scientific">Azospira inquinata</name>
    <dbReference type="NCBI Taxonomy" id="2785627"/>
    <lineage>
        <taxon>Bacteria</taxon>
        <taxon>Pseudomonadati</taxon>
        <taxon>Pseudomonadota</taxon>
        <taxon>Betaproteobacteria</taxon>
        <taxon>Rhodocyclales</taxon>
        <taxon>Rhodocyclaceae</taxon>
        <taxon>Azospira</taxon>
    </lineage>
</organism>
<accession>A0A975SPK2</accession>
<reference evidence="2" key="1">
    <citation type="submission" date="2020-11" db="EMBL/GenBank/DDBJ databases">
        <title>Azospira inquinata sp. nov.</title>
        <authorList>
            <person name="Moe W.M."/>
            <person name="Mikes M.C."/>
        </authorList>
    </citation>
    <scope>NUCLEOTIDE SEQUENCE</scope>
    <source>
        <strain evidence="2">Azo-3</strain>
    </source>
</reference>
<gene>
    <name evidence="2" type="ORF">Azoinq_04405</name>
</gene>
<keyword evidence="3" id="KW-1185">Reference proteome</keyword>
<sequence length="693" mass="72578">MLLLLVLMAGWLALVPWFFPRPASPDPALSQAKEALIGFAATYRDRYPDQMFGYLPCPDRDGDGVADPPCGAQEQAAMGYLPYKTLGLPALTDSQGNCLWYGVAGGFKDNPASATPLNWDTPGQFLLPAPAGATPLEGALAAVIFAPGPPLTPQRRRPGAGNCGGDRAEDWAQYLESLSPGADLAAPLTLRPGLPGQGDNNDRLLGIGTEELFFRRIRLRRDFQGPGSGRRGINGWLANIRDCLQSGAALPRPSPAAPQAANPELVTGRIPASCANLAPLGYGRAFGDHLFYSLCASNRTCLSVNSQACSGALVFAGERQTGQARQTPAQRERWENYLEAPNLTTLTRTGLTLAGASTYTVSDVSRPAAQDVVLCLNPPADRLSFAQNMDKLLPGTPSGGPSPALATPDGPQQTLTLGALGATTSHGLPAASLSGCAWFGDTLAFDGGLRLYFRFQIKKIGEGFTLVLADGERNSGADHCGGGGGLLGYGGQSPGSGIAPILAPKIGLEVDTRANPGWAAPSAPNGGRNDPDNRHAALVFWGSAPYPASPDNPGPGDDNVHGAGANPTNPSGPPGLASLAALQASSAAQRAFHLRLDVVRQSTAQGATFLIQAWILDVNQPALTLPVLEAMGDINQDFSPRFPRLAPTLSQTLTLPALSGQDLWRRVRLGFTNAQSSVDQQILITLFAARSRP</sequence>
<dbReference type="AlphaFoldDB" id="A0A975SPK2"/>
<dbReference type="EMBL" id="CP064782">
    <property type="protein sequence ID" value="QWT49856.1"/>
    <property type="molecule type" value="Genomic_DNA"/>
</dbReference>
<name>A0A975SPK2_9RHOO</name>
<protein>
    <submittedName>
        <fullName evidence="2">Uncharacterized protein</fullName>
    </submittedName>
</protein>
<feature type="region of interest" description="Disordered" evidence="1">
    <location>
        <begin position="544"/>
        <end position="577"/>
    </location>
</feature>
<evidence type="ECO:0000256" key="1">
    <source>
        <dbReference type="SAM" id="MobiDB-lite"/>
    </source>
</evidence>
<evidence type="ECO:0000313" key="3">
    <source>
        <dbReference type="Proteomes" id="UP000683428"/>
    </source>
</evidence>
<dbReference type="Proteomes" id="UP000683428">
    <property type="component" value="Chromosome"/>
</dbReference>
<dbReference type="KEGG" id="aiq:Azoinq_04405"/>
<proteinExistence type="predicted"/>
<dbReference type="RefSeq" id="WP_216131894.1">
    <property type="nucleotide sequence ID" value="NZ_CP064782.1"/>
</dbReference>